<sequence>MTSPLTALANLISSSVQTLESAYSKEGLAFPSLDEPFRPGPLDNDAAIMAATHVIIAAAHQLIATVRSPMDTIFDYAPSMFMSASLGLAVDVDVPDVLKDAGPQGLHVKEIGEKVDIEGEKLARILRYLATRHVFKEVAPDVFANNRVSSILIKTRPLEDLKSDHGKLTKYDDSGIPAMVGHMTDDGLRASAYITTYLKGNPKDSESPFNLGWNTKQSIWEWFEEPGNEWRGRRFVSAMTGGAALFPSTIFTDGFDWKALKEGSVVVDVGGNVGTVTLTIAKSFPHLKYIVEDQEKVISTSAHKFWEEQSPESLTSGQVSLKVQNFFEPQAVKNAAVYFMRMVLHDWPNSKCIEILKAIRAAAGPTSKLVVFDIIMPYACPDPAGLPPPPFPLLANLGLPVGGFLTAVDLQMLNLVNGQERTLSQFVELGKATGWKLEGVKPGVLAALEFSAV</sequence>
<evidence type="ECO:0000313" key="2">
    <source>
        <dbReference type="Proteomes" id="UP000814140"/>
    </source>
</evidence>
<evidence type="ECO:0000313" key="1">
    <source>
        <dbReference type="EMBL" id="KAI0057865.1"/>
    </source>
</evidence>
<proteinExistence type="predicted"/>
<keyword evidence="2" id="KW-1185">Reference proteome</keyword>
<gene>
    <name evidence="1" type="ORF">BV25DRAFT_1830611</name>
</gene>
<comment type="caution">
    <text evidence="1">The sequence shown here is derived from an EMBL/GenBank/DDBJ whole genome shotgun (WGS) entry which is preliminary data.</text>
</comment>
<organism evidence="1 2">
    <name type="scientific">Artomyces pyxidatus</name>
    <dbReference type="NCBI Taxonomy" id="48021"/>
    <lineage>
        <taxon>Eukaryota</taxon>
        <taxon>Fungi</taxon>
        <taxon>Dikarya</taxon>
        <taxon>Basidiomycota</taxon>
        <taxon>Agaricomycotina</taxon>
        <taxon>Agaricomycetes</taxon>
        <taxon>Russulales</taxon>
        <taxon>Auriscalpiaceae</taxon>
        <taxon>Artomyces</taxon>
    </lineage>
</organism>
<accession>A0ACB8SP35</accession>
<keyword evidence="1" id="KW-0489">Methyltransferase</keyword>
<protein>
    <submittedName>
        <fullName evidence="1">S-adenosyl-L-methionine-dependent methyltransferase</fullName>
    </submittedName>
</protein>
<dbReference type="EMBL" id="MU277241">
    <property type="protein sequence ID" value="KAI0057865.1"/>
    <property type="molecule type" value="Genomic_DNA"/>
</dbReference>
<reference evidence="1" key="1">
    <citation type="submission" date="2021-03" db="EMBL/GenBank/DDBJ databases">
        <authorList>
            <consortium name="DOE Joint Genome Institute"/>
            <person name="Ahrendt S."/>
            <person name="Looney B.P."/>
            <person name="Miyauchi S."/>
            <person name="Morin E."/>
            <person name="Drula E."/>
            <person name="Courty P.E."/>
            <person name="Chicoki N."/>
            <person name="Fauchery L."/>
            <person name="Kohler A."/>
            <person name="Kuo A."/>
            <person name="Labutti K."/>
            <person name="Pangilinan J."/>
            <person name="Lipzen A."/>
            <person name="Riley R."/>
            <person name="Andreopoulos W."/>
            <person name="He G."/>
            <person name="Johnson J."/>
            <person name="Barry K.W."/>
            <person name="Grigoriev I.V."/>
            <person name="Nagy L."/>
            <person name="Hibbett D."/>
            <person name="Henrissat B."/>
            <person name="Matheny P.B."/>
            <person name="Labbe J."/>
            <person name="Martin F."/>
        </authorList>
    </citation>
    <scope>NUCLEOTIDE SEQUENCE</scope>
    <source>
        <strain evidence="1">HHB10654</strain>
    </source>
</reference>
<keyword evidence="1" id="KW-0808">Transferase</keyword>
<name>A0ACB8SP35_9AGAM</name>
<dbReference type="Proteomes" id="UP000814140">
    <property type="component" value="Unassembled WGS sequence"/>
</dbReference>
<reference evidence="1" key="2">
    <citation type="journal article" date="2022" name="New Phytol.">
        <title>Evolutionary transition to the ectomycorrhizal habit in the genomes of a hyperdiverse lineage of mushroom-forming fungi.</title>
        <authorList>
            <person name="Looney B."/>
            <person name="Miyauchi S."/>
            <person name="Morin E."/>
            <person name="Drula E."/>
            <person name="Courty P.E."/>
            <person name="Kohler A."/>
            <person name="Kuo A."/>
            <person name="LaButti K."/>
            <person name="Pangilinan J."/>
            <person name="Lipzen A."/>
            <person name="Riley R."/>
            <person name="Andreopoulos W."/>
            <person name="He G."/>
            <person name="Johnson J."/>
            <person name="Nolan M."/>
            <person name="Tritt A."/>
            <person name="Barry K.W."/>
            <person name="Grigoriev I.V."/>
            <person name="Nagy L.G."/>
            <person name="Hibbett D."/>
            <person name="Henrissat B."/>
            <person name="Matheny P.B."/>
            <person name="Labbe J."/>
            <person name="Martin F.M."/>
        </authorList>
    </citation>
    <scope>NUCLEOTIDE SEQUENCE</scope>
    <source>
        <strain evidence="1">HHB10654</strain>
    </source>
</reference>